<evidence type="ECO:0000313" key="2">
    <source>
        <dbReference type="Proteomes" id="UP000242793"/>
    </source>
</evidence>
<proteinExistence type="predicted"/>
<reference evidence="1 2" key="1">
    <citation type="submission" date="2015-10" db="EMBL/GenBank/DDBJ databases">
        <title>Survey of human and primate louse endosymbionts.</title>
        <authorList>
            <person name="Boyd B.M."/>
        </authorList>
    </citation>
    <scope>NUCLEOTIDE SEQUENCE [LARGE SCALE GENOMIC DNA]</scope>
    <source>
        <strain evidence="1 2">PTSK</strain>
    </source>
</reference>
<dbReference type="Proteomes" id="UP000242793">
    <property type="component" value="Chromosome"/>
</dbReference>
<evidence type="ECO:0000313" key="1">
    <source>
        <dbReference type="EMBL" id="ARC53280.1"/>
    </source>
</evidence>
<dbReference type="EMBL" id="CP012839">
    <property type="protein sequence ID" value="ARC53280.1"/>
    <property type="molecule type" value="Genomic_DNA"/>
</dbReference>
<gene>
    <name evidence="1" type="ORF">AOQ87_01095</name>
</gene>
<name>A0A1V0HKC8_9ENTR</name>
<keyword evidence="2" id="KW-1185">Reference proteome</keyword>
<dbReference type="KEGG" id="rped:AOQ87_01095"/>
<sequence>MRVLRILKYLKSLIQKSIINSLKCFDQFNILTFFRILPNTFVFSNISSSLIRNFEINIKIFIWTTKITCYRGELYTLILGIIKLFISNDILKSIYGDLIRMILCDIRIIVSVFES</sequence>
<accession>A0A1V0HKC8</accession>
<organism evidence="1 2">
    <name type="scientific">Candidatus Riesia pediculischaeffi</name>
    <dbReference type="NCBI Taxonomy" id="428411"/>
    <lineage>
        <taxon>Bacteria</taxon>
        <taxon>Pseudomonadati</taxon>
        <taxon>Pseudomonadota</taxon>
        <taxon>Gammaproteobacteria</taxon>
        <taxon>Enterobacterales</taxon>
        <taxon>Enterobacteriaceae</taxon>
        <taxon>Candidatus Riesia</taxon>
    </lineage>
</organism>
<protein>
    <submittedName>
        <fullName evidence="1">Uncharacterized protein</fullName>
    </submittedName>
</protein>
<dbReference type="AlphaFoldDB" id="A0A1V0HKC8"/>